<evidence type="ECO:0000256" key="9">
    <source>
        <dbReference type="SAM" id="Phobius"/>
    </source>
</evidence>
<evidence type="ECO:0000256" key="2">
    <source>
        <dbReference type="ARBA" id="ARBA00010617"/>
    </source>
</evidence>
<evidence type="ECO:0000256" key="4">
    <source>
        <dbReference type="ARBA" id="ARBA00022723"/>
    </source>
</evidence>
<accession>A0ABM3I0H1</accession>
<comment type="similarity">
    <text evidence="2 8">Belongs to the cytochrome P450 family.</text>
</comment>
<dbReference type="PROSITE" id="PS00086">
    <property type="entry name" value="CYTOCHROME_P450"/>
    <property type="match status" value="1"/>
</dbReference>
<dbReference type="RefSeq" id="XP_048318123.2">
    <property type="nucleotide sequence ID" value="XM_048462166.2"/>
</dbReference>
<dbReference type="CDD" id="cd11072">
    <property type="entry name" value="CYP71-like"/>
    <property type="match status" value="1"/>
</dbReference>
<evidence type="ECO:0000256" key="3">
    <source>
        <dbReference type="ARBA" id="ARBA00022617"/>
    </source>
</evidence>
<evidence type="ECO:0000256" key="7">
    <source>
        <dbReference type="ARBA" id="ARBA00023033"/>
    </source>
</evidence>
<dbReference type="InterPro" id="IPR036396">
    <property type="entry name" value="Cyt_P450_sf"/>
</dbReference>
<evidence type="ECO:0000313" key="12">
    <source>
        <dbReference type="RefSeq" id="XP_048318123.2"/>
    </source>
</evidence>
<feature type="signal peptide" evidence="10">
    <location>
        <begin position="1"/>
        <end position="28"/>
    </location>
</feature>
<dbReference type="InterPro" id="IPR002401">
    <property type="entry name" value="Cyt_P450_E_grp-I"/>
</dbReference>
<keyword evidence="7 8" id="KW-0503">Monooxygenase</keyword>
<dbReference type="PRINTS" id="PR00385">
    <property type="entry name" value="P450"/>
</dbReference>
<dbReference type="InterPro" id="IPR001128">
    <property type="entry name" value="Cyt_P450"/>
</dbReference>
<keyword evidence="9" id="KW-1133">Transmembrane helix</keyword>
<keyword evidence="11" id="KW-1185">Reference proteome</keyword>
<evidence type="ECO:0000256" key="10">
    <source>
        <dbReference type="SAM" id="SignalP"/>
    </source>
</evidence>
<keyword evidence="10" id="KW-0732">Signal</keyword>
<sequence>MAFHTYLLLPLLLILPLLFLMKIKVIQRKNNKNLPPSPPKLPIVGHLHLLGELSHQSLFKLSKKYGPVMLLHLGGIPTVILSSPEAAKTALKVHDLNCCSRPSPAGPRRLTYNFRDIVFAPYGDYWREMRKICVLELFSTKRVQSYRSIREEEVESLMNFITECSTSSTPVNLTEKLFALTASMIFKIAFGKSFQGSNFDNHRFHEVIHESEALLGSYFASECFPYVGWIIDRISGMHQRLEGIFKELDNFFQQVIDDHQSSERKRQDQDDIIDVLLKIVKEQSGFGAAMLTEVNIKAVLLNVFLAGVDTGAITMLWAMAELAKKPELMKKAQDEVRNVIGDKGKVSENDTDQLQYLKMIIKETLRLHPPAPLLIPRETMSHFKINGYDIFPKMLIQVNAWAIGRDPEYWENPEEFIPERFTNNSIDFKGQDFEFLPFGSGRRICPGMHMGTTTVELGLANLLYRFDWKLPDGMKEEDLNMEEKAGISLTISKKTDLQLVPIKFY</sequence>
<dbReference type="GeneID" id="107428459"/>
<organism evidence="11 12">
    <name type="scientific">Ziziphus jujuba</name>
    <name type="common">Chinese jujube</name>
    <name type="synonym">Ziziphus sativa</name>
    <dbReference type="NCBI Taxonomy" id="326968"/>
    <lineage>
        <taxon>Eukaryota</taxon>
        <taxon>Viridiplantae</taxon>
        <taxon>Streptophyta</taxon>
        <taxon>Embryophyta</taxon>
        <taxon>Tracheophyta</taxon>
        <taxon>Spermatophyta</taxon>
        <taxon>Magnoliopsida</taxon>
        <taxon>eudicotyledons</taxon>
        <taxon>Gunneridae</taxon>
        <taxon>Pentapetalae</taxon>
        <taxon>rosids</taxon>
        <taxon>fabids</taxon>
        <taxon>Rosales</taxon>
        <taxon>Rhamnaceae</taxon>
        <taxon>Paliureae</taxon>
        <taxon>Ziziphus</taxon>
    </lineage>
</organism>
<dbReference type="Gene3D" id="1.10.630.10">
    <property type="entry name" value="Cytochrome P450"/>
    <property type="match status" value="1"/>
</dbReference>
<dbReference type="PANTHER" id="PTHR47955">
    <property type="entry name" value="CYTOCHROME P450 FAMILY 71 PROTEIN"/>
    <property type="match status" value="1"/>
</dbReference>
<keyword evidence="4 8" id="KW-0479">Metal-binding</keyword>
<name>A0ABM3I0H1_ZIZJJ</name>
<evidence type="ECO:0000256" key="1">
    <source>
        <dbReference type="ARBA" id="ARBA00001971"/>
    </source>
</evidence>
<dbReference type="Pfam" id="PF00067">
    <property type="entry name" value="p450"/>
    <property type="match status" value="1"/>
</dbReference>
<keyword evidence="3 8" id="KW-0349">Heme</keyword>
<protein>
    <submittedName>
        <fullName evidence="12">Cytochrome P450 71B37</fullName>
    </submittedName>
</protein>
<proteinExistence type="inferred from homology"/>
<keyword evidence="9" id="KW-0472">Membrane</keyword>
<feature type="chain" id="PRO_5045192434" evidence="10">
    <location>
        <begin position="29"/>
        <end position="505"/>
    </location>
</feature>
<dbReference type="InterPro" id="IPR017972">
    <property type="entry name" value="Cyt_P450_CS"/>
</dbReference>
<dbReference type="PANTHER" id="PTHR47955:SF19">
    <property type="entry name" value="CYTOCHROME P450 71A9-LIKE ISOFORM X1"/>
    <property type="match status" value="1"/>
</dbReference>
<keyword evidence="5 8" id="KW-0560">Oxidoreductase</keyword>
<dbReference type="Proteomes" id="UP001652623">
    <property type="component" value="Chromosome 12"/>
</dbReference>
<dbReference type="SUPFAM" id="SSF48264">
    <property type="entry name" value="Cytochrome P450"/>
    <property type="match status" value="1"/>
</dbReference>
<feature type="transmembrane region" description="Helical" evidence="9">
    <location>
        <begin position="299"/>
        <end position="320"/>
    </location>
</feature>
<gene>
    <name evidence="12" type="primary">LOC107428459</name>
</gene>
<evidence type="ECO:0000256" key="5">
    <source>
        <dbReference type="ARBA" id="ARBA00023002"/>
    </source>
</evidence>
<dbReference type="PRINTS" id="PR00463">
    <property type="entry name" value="EP450I"/>
</dbReference>
<evidence type="ECO:0000256" key="6">
    <source>
        <dbReference type="ARBA" id="ARBA00023004"/>
    </source>
</evidence>
<evidence type="ECO:0000256" key="8">
    <source>
        <dbReference type="RuleBase" id="RU000461"/>
    </source>
</evidence>
<evidence type="ECO:0000313" key="11">
    <source>
        <dbReference type="Proteomes" id="UP001652623"/>
    </source>
</evidence>
<keyword evidence="9" id="KW-0812">Transmembrane</keyword>
<keyword evidence="6 8" id="KW-0408">Iron</keyword>
<reference evidence="12" key="1">
    <citation type="submission" date="2025-08" db="UniProtKB">
        <authorList>
            <consortium name="RefSeq"/>
        </authorList>
    </citation>
    <scope>IDENTIFICATION</scope>
    <source>
        <tissue evidence="12">Seedling</tissue>
    </source>
</reference>
<comment type="cofactor">
    <cofactor evidence="1">
        <name>heme</name>
        <dbReference type="ChEBI" id="CHEBI:30413"/>
    </cofactor>
</comment>